<sequence length="2101" mass="227378">GLSLDRCLCLCSPGSNAAPAAHRDSSGKAGRLQLIVVAFGLAWSVHTFLLIEFSADQSGGSQRFCAVSSSQRAWVAMDAVVCSFAPGLLIAVANCYICCAVRSFYSRLRQCRPAGSGSPGGDEANPSLEAQRRPLQSDMFSDDSMAASDRLVVSTGWLRGGHFRQRARQAPPWSSSLPVHECHCHLHEHEEDEEDEAATSGDPSGQESRSGQQPAAAASSSSSVATDHPAAQQQRRRQLNAREAARHQHQITRMLVIFSVAYLALNLPHYAALLYWLIDTPVGPAAVYKYNIARLATQAMYFLHFFNQRFDLRLSLCKIGRPTWATQPDREEMSNSYASAENPYPAGEDSWSGLRETASALKPPVHAVLSLYFSPLVAAFGFVGFALVFTVLWRNWRQIKGKDIVLVVGDELLSEGLASLLPGFTGPHKTDRVLCKLHQSALPAGCGRVLALMTPFYHRVRMTRQVYLTVLLATLAVMLGGSVHSRVHIRRVHLRRVLLRSVLQAYTNFVINGVFASLLMLLCNCLLAVKICRIKPGRGLAPSSQEARSAVTLVAAGCYYLACALPRAVCFFSITVVQLTWPANDEHTAAVTGMLFSLANVLNWLFYWQCGTNWLLYFIPPAGEIFAGRGCLCCCGSFGGELRLDNVADRPTLQQCRFEGSGVLHAAKYLGSAVLADGQSQLLCQEAMWSVLASLKGRKLPKERLEIRLSLADGVQIREVAAPDGAGGVSKLDLKFGHSEISYVFKEPRDQRSCGLVRTEPNPDSPGQTIHRFYAVRTVKSASPLIKDLRDLFQLVKQRRDEQRAETPVPTAPSQPARAEVAAETQSQEQQSAAASLKSEQSAAPSSPDLLDIRQQPIRQSAVSSSLGSLNELSELFSSQASLASSGVGGDGGICGGVVSFDPWASQLLPPPPVQMARQLSQPHPAPAVQLPGEPLFRKASHPSVLEQRRLSNSVYGNNGYQGNSKRPSDPGAQLAFLPPDYYQRLQQAEYFYHLQQQQQALAPGQYHPLNLYQQQQQQLLYQPAQAAPAWPEQPLLPPTRGTQLIEGEFVSVFDRPPELEQQKQKQDFVSLLNTAPVKASHPLAAMRNSQHPIHQLPFLFVQTLLARDVPFPAGGSCRVDEAATLRTQEWLAVVASGFELRPSSCRPQRPRLHPGAVAAAVADSAAGGPAGAAKPSPVSQCAAASAASADTASADASSIAAADSAAATQEVAGGPAESAGGQVVQHRVQAVALRGDVQTGLPQPSQQAVKAAPVRQAQGQTAVRRHGEKVHDGHHQAEVHHPFPFDEGAAVHSAGCSRRLLRPLRPPVLQLDLLLLSEMMMPLLPMPAMRLVSGGRPRMLTSRLSSSVALGFTGDCGMPHTCDQRPAPELELPAALSGIGRCLALARMKNGSVTSSDSSQRPSMTAARRLARPSRVGPRSGIQITTRRSRAITAMVRLEAMDAVRHADQQGEEVGSGQVHQQRVHPGVKPPSVHDHEYHKQVAQQPHRHDENLGGDNSSCQSLGEFWLECLSDQRLFDRNFLRPIGWVFRQAAVALQQILLAEAQRPAREFGAVRGAAGDVQHRASVAVALRVVGRREQRDAAAFEAELAAVHDEHVRRISQFRRCRRRKLKQAALVKTYEQPRGFGIHSTTPCWPSAFDALSSIGICDRRSDGETVGTAEVATVGRMVPRASLTAFRCSIHSSAVGDEIGLAKVQRLRWLVDPPDQLGLGRGEARMVEVWRQAAVAAEDLAVDHRAHGQVAEGLVEVVAEVLPGCQAECSDELVLEVEVPIDPPVLVVAAQHKHVAGVQRLEQQQYDRAGGRPSTSISFTSEWNSPCRSPNITMGPASCRQLGSASSTDLAVASAPAISWTVKSDGRQRCWSPALCSRLNRPATVSGGSLLPALLSDCSGGCCSGSRSEEALAVSSSSSESTSRHSFTSSLSRAASALAGFGLDWPGANYNYFEQLNCYSAAMQLAGCLSLTVLAAALLLVQADRSSSLEDELESSLSKPELSGEQQLKAAAAAAAAAKASGSKTAQQNRDEKQELAKHHEAAMQHAKQQQQPKERYETGPSRQDLKEMFHHLLESMTEAERKSLTLRLGKASVKRTFSQMKDEVRAMP</sequence>
<evidence type="ECO:0000256" key="3">
    <source>
        <dbReference type="ARBA" id="ARBA00023170"/>
    </source>
</evidence>
<feature type="compositionally biased region" description="Low complexity" evidence="5">
    <location>
        <begin position="215"/>
        <end position="233"/>
    </location>
</feature>
<feature type="compositionally biased region" description="Polar residues" evidence="5">
    <location>
        <begin position="201"/>
        <end position="213"/>
    </location>
</feature>
<evidence type="ECO:0000313" key="7">
    <source>
        <dbReference type="Proteomes" id="UP000095280"/>
    </source>
</evidence>
<keyword evidence="4" id="KW-0807">Transducer</keyword>
<feature type="transmembrane region" description="Helical" evidence="6">
    <location>
        <begin position="550"/>
        <end position="577"/>
    </location>
</feature>
<feature type="region of interest" description="Disordered" evidence="5">
    <location>
        <begin position="2011"/>
        <end position="2056"/>
    </location>
</feature>
<feature type="region of interest" description="Disordered" evidence="5">
    <location>
        <begin position="187"/>
        <end position="245"/>
    </location>
</feature>
<feature type="transmembrane region" description="Helical" evidence="6">
    <location>
        <begin position="509"/>
        <end position="529"/>
    </location>
</feature>
<keyword evidence="7" id="KW-1185">Reference proteome</keyword>
<feature type="region of interest" description="Disordered" evidence="5">
    <location>
        <begin position="1796"/>
        <end position="1815"/>
    </location>
</feature>
<evidence type="ECO:0000313" key="8">
    <source>
        <dbReference type="WBParaSite" id="maker-uti_cns_0014575-snap-gene-0.3-mRNA-1"/>
    </source>
</evidence>
<feature type="compositionally biased region" description="Basic and acidic residues" evidence="5">
    <location>
        <begin position="2045"/>
        <end position="2056"/>
    </location>
</feature>
<dbReference type="SUPFAM" id="SSF50729">
    <property type="entry name" value="PH domain-like"/>
    <property type="match status" value="1"/>
</dbReference>
<keyword evidence="3" id="KW-0675">Receptor</keyword>
<feature type="compositionally biased region" description="Low complexity" evidence="5">
    <location>
        <begin position="819"/>
        <end position="844"/>
    </location>
</feature>
<comment type="subcellular location">
    <subcellularLocation>
        <location evidence="1">Membrane</location>
        <topology evidence="1">Multi-pass membrane protein</topology>
    </subcellularLocation>
</comment>
<proteinExistence type="predicted"/>
<keyword evidence="2" id="KW-0297">G-protein coupled receptor</keyword>
<feature type="region of interest" description="Disordered" evidence="5">
    <location>
        <begin position="799"/>
        <end position="848"/>
    </location>
</feature>
<dbReference type="GO" id="GO:0004930">
    <property type="term" value="F:G protein-coupled receptor activity"/>
    <property type="evidence" value="ECO:0007669"/>
    <property type="project" value="UniProtKB-KW"/>
</dbReference>
<dbReference type="PANTHER" id="PTHR24243">
    <property type="entry name" value="G-PROTEIN COUPLED RECEPTOR"/>
    <property type="match status" value="1"/>
</dbReference>
<dbReference type="Gene3D" id="1.20.1070.10">
    <property type="entry name" value="Rhodopsin 7-helix transmembrane proteins"/>
    <property type="match status" value="2"/>
</dbReference>
<reference evidence="8" key="1">
    <citation type="submission" date="2016-11" db="UniProtKB">
        <authorList>
            <consortium name="WormBaseParasite"/>
        </authorList>
    </citation>
    <scope>IDENTIFICATION</scope>
</reference>
<feature type="transmembrane region" description="Helical" evidence="6">
    <location>
        <begin position="466"/>
        <end position="489"/>
    </location>
</feature>
<dbReference type="Gene3D" id="2.30.29.30">
    <property type="entry name" value="Pleckstrin-homology domain (PH domain)/Phosphotyrosine-binding domain (PTB)"/>
    <property type="match status" value="1"/>
</dbReference>
<feature type="transmembrane region" description="Helical" evidence="6">
    <location>
        <begin position="73"/>
        <end position="99"/>
    </location>
</feature>
<dbReference type="PANTHER" id="PTHR24243:SF230">
    <property type="entry name" value="G-PROTEIN COUPLED RECEPTORS FAMILY 1 PROFILE DOMAIN-CONTAINING PROTEIN"/>
    <property type="match status" value="1"/>
</dbReference>
<feature type="compositionally biased region" description="Polar residues" evidence="5">
    <location>
        <begin position="1392"/>
        <end position="1404"/>
    </location>
</feature>
<dbReference type="SUPFAM" id="SSF81321">
    <property type="entry name" value="Family A G protein-coupled receptor-like"/>
    <property type="match status" value="1"/>
</dbReference>
<dbReference type="WBParaSite" id="maker-uti_cns_0014575-snap-gene-0.3-mRNA-1">
    <property type="protein sequence ID" value="maker-uti_cns_0014575-snap-gene-0.3-mRNA-1"/>
    <property type="gene ID" value="maker-uti_cns_0014575-snap-gene-0.3"/>
</dbReference>
<feature type="compositionally biased region" description="Polar residues" evidence="5">
    <location>
        <begin position="1805"/>
        <end position="1815"/>
    </location>
</feature>
<dbReference type="GO" id="GO:0005886">
    <property type="term" value="C:plasma membrane"/>
    <property type="evidence" value="ECO:0007669"/>
    <property type="project" value="TreeGrafter"/>
</dbReference>
<feature type="transmembrane region" description="Helical" evidence="6">
    <location>
        <begin position="32"/>
        <end position="53"/>
    </location>
</feature>
<keyword evidence="6" id="KW-1133">Transmembrane helix</keyword>
<evidence type="ECO:0000256" key="4">
    <source>
        <dbReference type="ARBA" id="ARBA00023224"/>
    </source>
</evidence>
<evidence type="ECO:0000256" key="2">
    <source>
        <dbReference type="ARBA" id="ARBA00023040"/>
    </source>
</evidence>
<evidence type="ECO:0000256" key="6">
    <source>
        <dbReference type="SAM" id="Phobius"/>
    </source>
</evidence>
<evidence type="ECO:0000256" key="1">
    <source>
        <dbReference type="ARBA" id="ARBA00004141"/>
    </source>
</evidence>
<feature type="region of interest" description="Disordered" evidence="5">
    <location>
        <begin position="1392"/>
        <end position="1427"/>
    </location>
</feature>
<protein>
    <submittedName>
        <fullName evidence="8">G_PROTEIN_RECEP_F1_2 domain-containing protein</fullName>
    </submittedName>
</protein>
<accession>A0A1I8IP01</accession>
<dbReference type="InterPro" id="IPR011993">
    <property type="entry name" value="PH-like_dom_sf"/>
</dbReference>
<organism evidence="7 8">
    <name type="scientific">Macrostomum lignano</name>
    <dbReference type="NCBI Taxonomy" id="282301"/>
    <lineage>
        <taxon>Eukaryota</taxon>
        <taxon>Metazoa</taxon>
        <taxon>Spiralia</taxon>
        <taxon>Lophotrochozoa</taxon>
        <taxon>Platyhelminthes</taxon>
        <taxon>Rhabditophora</taxon>
        <taxon>Macrostomorpha</taxon>
        <taxon>Macrostomida</taxon>
        <taxon>Macrostomidae</taxon>
        <taxon>Macrostomum</taxon>
    </lineage>
</organism>
<evidence type="ECO:0000256" key="5">
    <source>
        <dbReference type="SAM" id="MobiDB-lite"/>
    </source>
</evidence>
<keyword evidence="6" id="KW-0812">Transmembrane</keyword>
<feature type="transmembrane region" description="Helical" evidence="6">
    <location>
        <begin position="255"/>
        <end position="278"/>
    </location>
</feature>
<feature type="region of interest" description="Disordered" evidence="5">
    <location>
        <begin position="1449"/>
        <end position="1497"/>
    </location>
</feature>
<name>A0A1I8IP01_9PLAT</name>
<feature type="transmembrane region" description="Helical" evidence="6">
    <location>
        <begin position="371"/>
        <end position="393"/>
    </location>
</feature>
<keyword evidence="6" id="KW-0472">Membrane</keyword>
<feature type="compositionally biased region" description="Basic and acidic residues" evidence="5">
    <location>
        <begin position="2021"/>
        <end position="2035"/>
    </location>
</feature>
<dbReference type="Proteomes" id="UP000095280">
    <property type="component" value="Unplaced"/>
</dbReference>